<evidence type="ECO:0000313" key="9">
    <source>
        <dbReference type="Proteomes" id="UP001482620"/>
    </source>
</evidence>
<feature type="transmembrane region" description="Helical" evidence="7">
    <location>
        <begin position="160"/>
        <end position="191"/>
    </location>
</feature>
<gene>
    <name evidence="8" type="ORF">ILYODFUR_016382</name>
</gene>
<keyword evidence="9" id="KW-1185">Reference proteome</keyword>
<organism evidence="8 9">
    <name type="scientific">Ilyodon furcidens</name>
    <name type="common">goldbreast splitfin</name>
    <dbReference type="NCBI Taxonomy" id="33524"/>
    <lineage>
        <taxon>Eukaryota</taxon>
        <taxon>Metazoa</taxon>
        <taxon>Chordata</taxon>
        <taxon>Craniata</taxon>
        <taxon>Vertebrata</taxon>
        <taxon>Euteleostomi</taxon>
        <taxon>Actinopterygii</taxon>
        <taxon>Neopterygii</taxon>
        <taxon>Teleostei</taxon>
        <taxon>Neoteleostei</taxon>
        <taxon>Acanthomorphata</taxon>
        <taxon>Ovalentaria</taxon>
        <taxon>Atherinomorphae</taxon>
        <taxon>Cyprinodontiformes</taxon>
        <taxon>Goodeidae</taxon>
        <taxon>Ilyodon</taxon>
    </lineage>
</organism>
<feature type="region of interest" description="Disordered" evidence="6">
    <location>
        <begin position="211"/>
        <end position="245"/>
    </location>
</feature>
<evidence type="ECO:0000256" key="6">
    <source>
        <dbReference type="SAM" id="MobiDB-lite"/>
    </source>
</evidence>
<evidence type="ECO:0000256" key="3">
    <source>
        <dbReference type="ARBA" id="ARBA00022692"/>
    </source>
</evidence>
<dbReference type="Pfam" id="PF12304">
    <property type="entry name" value="BCLP"/>
    <property type="match status" value="1"/>
</dbReference>
<dbReference type="PANTHER" id="PTHR31258">
    <property type="entry name" value="KERATINOCYTE-ASSOCIATED PROTEIN 3"/>
    <property type="match status" value="1"/>
</dbReference>
<evidence type="ECO:0008006" key="10">
    <source>
        <dbReference type="Google" id="ProtNLM"/>
    </source>
</evidence>
<name>A0ABV0T8V6_9TELE</name>
<keyword evidence="4 7" id="KW-1133">Transmembrane helix</keyword>
<comment type="similarity">
    <text evidence="2">Belongs to the TMEM54 family.</text>
</comment>
<dbReference type="EMBL" id="JAHRIQ010024658">
    <property type="protein sequence ID" value="MEQ2229186.1"/>
    <property type="molecule type" value="Genomic_DNA"/>
</dbReference>
<feature type="transmembrane region" description="Helical" evidence="7">
    <location>
        <begin position="55"/>
        <end position="81"/>
    </location>
</feature>
<evidence type="ECO:0000313" key="8">
    <source>
        <dbReference type="EMBL" id="MEQ2229186.1"/>
    </source>
</evidence>
<dbReference type="Proteomes" id="UP001482620">
    <property type="component" value="Unassembled WGS sequence"/>
</dbReference>
<dbReference type="InterPro" id="IPR020977">
    <property type="entry name" value="Beta-casein-like"/>
</dbReference>
<keyword evidence="3 7" id="KW-0812">Transmembrane</keyword>
<proteinExistence type="inferred from homology"/>
<evidence type="ECO:0000256" key="7">
    <source>
        <dbReference type="SAM" id="Phobius"/>
    </source>
</evidence>
<sequence>MVNSGVCCSNLRENKALMKMGLTLVLVGHVNFLLGALVHGAVLRHIVVQTRVRTLVYAISNIIAIVAGLMGIITGIIVIVLSKNKKNRTLTWVLLVFSILAGFLGVISAVGVSFCLVKAFIHKEESILKRYCNFFDQDFGSATITKECPFDPTRIYATSIILWMPLIVMCVVEAVFTFRCFAACTSFLYLCPCRKEPLQAKRVRIQRKAEILTPLPDPEPRAGAEEEPEEQDELLHSGEMQNEWV</sequence>
<feature type="transmembrane region" description="Helical" evidence="7">
    <location>
        <begin position="93"/>
        <end position="121"/>
    </location>
</feature>
<evidence type="ECO:0000256" key="4">
    <source>
        <dbReference type="ARBA" id="ARBA00022989"/>
    </source>
</evidence>
<keyword evidence="5 7" id="KW-0472">Membrane</keyword>
<feature type="transmembrane region" description="Helical" evidence="7">
    <location>
        <begin position="21"/>
        <end position="43"/>
    </location>
</feature>
<evidence type="ECO:0000256" key="5">
    <source>
        <dbReference type="ARBA" id="ARBA00023136"/>
    </source>
</evidence>
<accession>A0ABV0T8V6</accession>
<comment type="caution">
    <text evidence="8">The sequence shown here is derived from an EMBL/GenBank/DDBJ whole genome shotgun (WGS) entry which is preliminary data.</text>
</comment>
<protein>
    <recommendedName>
        <fullName evidence="10">Transmembrane protein 54a</fullName>
    </recommendedName>
</protein>
<evidence type="ECO:0000256" key="2">
    <source>
        <dbReference type="ARBA" id="ARBA00011030"/>
    </source>
</evidence>
<evidence type="ECO:0000256" key="1">
    <source>
        <dbReference type="ARBA" id="ARBA00004141"/>
    </source>
</evidence>
<dbReference type="PANTHER" id="PTHR31258:SF5">
    <property type="entry name" value="TMEM54 PROTEIN-RELATED"/>
    <property type="match status" value="1"/>
</dbReference>
<reference evidence="8 9" key="1">
    <citation type="submission" date="2021-06" db="EMBL/GenBank/DDBJ databases">
        <authorList>
            <person name="Palmer J.M."/>
        </authorList>
    </citation>
    <scope>NUCLEOTIDE SEQUENCE [LARGE SCALE GENOMIC DNA]</scope>
    <source>
        <strain evidence="9">if_2019</strain>
        <tissue evidence="8">Muscle</tissue>
    </source>
</reference>
<comment type="subcellular location">
    <subcellularLocation>
        <location evidence="1">Membrane</location>
        <topology evidence="1">Multi-pass membrane protein</topology>
    </subcellularLocation>
</comment>